<comment type="similarity">
    <text evidence="1 4">Belongs to the glycosyl hydrolase 43 family.</text>
</comment>
<comment type="caution">
    <text evidence="6">The sequence shown here is derived from an EMBL/GenBank/DDBJ whole genome shotgun (WGS) entry which is preliminary data.</text>
</comment>
<evidence type="ECO:0000256" key="1">
    <source>
        <dbReference type="ARBA" id="ARBA00009865"/>
    </source>
</evidence>
<dbReference type="PANTHER" id="PTHR22925:SF39">
    <property type="entry name" value="PUTATIVE (AFU_ORTHOLOGUE AFUA_5G14190)-RELATED"/>
    <property type="match status" value="1"/>
</dbReference>
<reference evidence="6" key="1">
    <citation type="submission" date="2020-05" db="EMBL/GenBank/DDBJ databases">
        <title>Mycena genomes resolve the evolution of fungal bioluminescence.</title>
        <authorList>
            <person name="Tsai I.J."/>
        </authorList>
    </citation>
    <scope>NUCLEOTIDE SEQUENCE</scope>
    <source>
        <strain evidence="6">CCC161011</strain>
    </source>
</reference>
<gene>
    <name evidence="6" type="ORF">MVEN_01169600</name>
</gene>
<dbReference type="Proteomes" id="UP000620124">
    <property type="component" value="Unassembled WGS sequence"/>
</dbReference>
<keyword evidence="2 4" id="KW-0378">Hydrolase</keyword>
<dbReference type="OrthoDB" id="5211809at2759"/>
<dbReference type="SUPFAM" id="SSF75005">
    <property type="entry name" value="Arabinanase/levansucrase/invertase"/>
    <property type="match status" value="1"/>
</dbReference>
<evidence type="ECO:0000256" key="2">
    <source>
        <dbReference type="ARBA" id="ARBA00022801"/>
    </source>
</evidence>
<evidence type="ECO:0000256" key="4">
    <source>
        <dbReference type="RuleBase" id="RU361187"/>
    </source>
</evidence>
<evidence type="ECO:0000256" key="3">
    <source>
        <dbReference type="ARBA" id="ARBA00023295"/>
    </source>
</evidence>
<dbReference type="GO" id="GO:0004553">
    <property type="term" value="F:hydrolase activity, hydrolyzing O-glycosyl compounds"/>
    <property type="evidence" value="ECO:0007669"/>
    <property type="project" value="InterPro"/>
</dbReference>
<feature type="region of interest" description="Disordered" evidence="5">
    <location>
        <begin position="491"/>
        <end position="515"/>
    </location>
</feature>
<dbReference type="InterPro" id="IPR006710">
    <property type="entry name" value="Glyco_hydro_43"/>
</dbReference>
<dbReference type="PANTHER" id="PTHR22925">
    <property type="entry name" value="GLYCOSYL HYDROLASE 43 FAMILY MEMBER"/>
    <property type="match status" value="1"/>
</dbReference>
<name>A0A8H6Y107_9AGAR</name>
<dbReference type="GO" id="GO:0005975">
    <property type="term" value="P:carbohydrate metabolic process"/>
    <property type="evidence" value="ECO:0007669"/>
    <property type="project" value="InterPro"/>
</dbReference>
<proteinExistence type="inferred from homology"/>
<protein>
    <submittedName>
        <fullName evidence="6">Glycoside hydrolase family 43 protein</fullName>
    </submittedName>
</protein>
<evidence type="ECO:0000313" key="7">
    <source>
        <dbReference type="Proteomes" id="UP000620124"/>
    </source>
</evidence>
<feature type="compositionally biased region" description="Basic and acidic residues" evidence="5">
    <location>
        <begin position="493"/>
        <end position="505"/>
    </location>
</feature>
<dbReference type="AlphaFoldDB" id="A0A8H6Y107"/>
<organism evidence="6 7">
    <name type="scientific">Mycena venus</name>
    <dbReference type="NCBI Taxonomy" id="2733690"/>
    <lineage>
        <taxon>Eukaryota</taxon>
        <taxon>Fungi</taxon>
        <taxon>Dikarya</taxon>
        <taxon>Basidiomycota</taxon>
        <taxon>Agaricomycotina</taxon>
        <taxon>Agaricomycetes</taxon>
        <taxon>Agaricomycetidae</taxon>
        <taxon>Agaricales</taxon>
        <taxon>Marasmiineae</taxon>
        <taxon>Mycenaceae</taxon>
        <taxon>Mycena</taxon>
    </lineage>
</organism>
<evidence type="ECO:0000313" key="6">
    <source>
        <dbReference type="EMBL" id="KAF7352068.1"/>
    </source>
</evidence>
<dbReference type="CDD" id="cd18821">
    <property type="entry name" value="GH43_Pc3Gal43A-like"/>
    <property type="match status" value="1"/>
</dbReference>
<dbReference type="Pfam" id="PF04616">
    <property type="entry name" value="Glyco_hydro_43"/>
    <property type="match status" value="1"/>
</dbReference>
<accession>A0A8H6Y107</accession>
<sequence length="515" mass="56685">MSCKSPLKTRAEFNVQEDNKNGARGPVAPRDELLTWSSVQRRFLPFCQKQPAATWALASSPVLLATFLSVQHIKRRPKLELRFDFKLSRRSSPLLALVAAKKYKYIIPGANLLDEDGVLIQAHGGQIVRDGSKFYWFGEDHSPGGTHFTGISCYSSNDLYNWKNEGHAFNPVPGTQLASDQVGERPKVVYSPEIDKWVMYIHADNTSYGLHLQAMALADKVQGPYALQAIYNPLGQPSQDMGLFLDDDGSAYSLYGSGGNNDITILTPDYTNQSHIVFQFSGTNLEAPGMLHSKELYYHFFSEKTGYRPNDAQYFTASAISGPWSARKQLTPSGKFTYESQNTFELKIAGTKNTTFIFMGDRWDQNELSDSRYMWLPLVLDEETGEAEMVWRDVWTVDVNTGEVDFPQGAGYEAQTGTLSGGASVIACSGCSQGLLVTNITQSSSVTVSGVVGRNKPQWIALYYVNPDDQLINGLQRLVSVSVNGGHAGNPEAAHHCGERDDVDPVRGVSGKGCG</sequence>
<evidence type="ECO:0000256" key="5">
    <source>
        <dbReference type="SAM" id="MobiDB-lite"/>
    </source>
</evidence>
<dbReference type="InterPro" id="IPR023296">
    <property type="entry name" value="Glyco_hydro_beta-prop_sf"/>
</dbReference>
<keyword evidence="7" id="KW-1185">Reference proteome</keyword>
<keyword evidence="3 4" id="KW-0326">Glycosidase</keyword>
<dbReference type="Gene3D" id="2.115.10.20">
    <property type="entry name" value="Glycosyl hydrolase domain, family 43"/>
    <property type="match status" value="1"/>
</dbReference>
<dbReference type="EMBL" id="JACAZI010000009">
    <property type="protein sequence ID" value="KAF7352068.1"/>
    <property type="molecule type" value="Genomic_DNA"/>
</dbReference>